<dbReference type="InterPro" id="IPR038619">
    <property type="entry name" value="MraZ_sf"/>
</dbReference>
<dbReference type="OrthoDB" id="9807753at2"/>
<accession>A0A410X165</accession>
<evidence type="ECO:0000256" key="4">
    <source>
        <dbReference type="ARBA" id="ARBA00023015"/>
    </source>
</evidence>
<dbReference type="Proteomes" id="UP001527202">
    <property type="component" value="Unassembled WGS sequence"/>
</dbReference>
<dbReference type="NCBIfam" id="TIGR00242">
    <property type="entry name" value="division/cell wall cluster transcriptional repressor MraZ"/>
    <property type="match status" value="1"/>
</dbReference>
<keyword evidence="12" id="KW-1185">Reference proteome</keyword>
<dbReference type="KEGG" id="pchi:PC41400_22855"/>
<proteinExistence type="inferred from homology"/>
<evidence type="ECO:0000256" key="2">
    <source>
        <dbReference type="ARBA" id="ARBA00022490"/>
    </source>
</evidence>
<keyword evidence="3" id="KW-0677">Repeat</keyword>
<dbReference type="Pfam" id="PF02381">
    <property type="entry name" value="MraZ"/>
    <property type="match status" value="2"/>
</dbReference>
<sequence length="145" mass="16761">MFMGEYQHNIDEKGRLIIPAKFREALGVSFVVTRGLDQCLFVYPKSEWSVLEQKLKALPLMKADARAFTRFFFSGATESELDKQGRVNIPNNLVEHAKLEKDCVVLGVSNRVEIWSKSVWESYFEQSEQSFNEIAEKLVDFDFDL</sequence>
<dbReference type="RefSeq" id="WP_009671842.1">
    <property type="nucleotide sequence ID" value="NZ_CP026520.1"/>
</dbReference>
<dbReference type="InterPro" id="IPR007159">
    <property type="entry name" value="SpoVT-AbrB_dom"/>
</dbReference>
<dbReference type="GO" id="GO:0003700">
    <property type="term" value="F:DNA-binding transcription factor activity"/>
    <property type="evidence" value="ECO:0007669"/>
    <property type="project" value="UniProtKB-UniRule"/>
</dbReference>
<comment type="similarity">
    <text evidence="7">Belongs to the MraZ family.</text>
</comment>
<comment type="subcellular location">
    <subcellularLocation>
        <location evidence="7">Cytoplasm</location>
        <location evidence="7">Nucleoid</location>
    </subcellularLocation>
</comment>
<dbReference type="PANTHER" id="PTHR34701:SF1">
    <property type="entry name" value="TRANSCRIPTIONAL REGULATOR MRAZ"/>
    <property type="match status" value="1"/>
</dbReference>
<dbReference type="PANTHER" id="PTHR34701">
    <property type="entry name" value="TRANSCRIPTIONAL REGULATOR MRAZ"/>
    <property type="match status" value="1"/>
</dbReference>
<dbReference type="InterPro" id="IPR035642">
    <property type="entry name" value="MraZ_N"/>
</dbReference>
<protein>
    <recommendedName>
        <fullName evidence="1 7">Transcriptional regulator MraZ</fullName>
    </recommendedName>
</protein>
<dbReference type="AlphaFoldDB" id="A0A410X165"/>
<evidence type="ECO:0000256" key="5">
    <source>
        <dbReference type="ARBA" id="ARBA00023125"/>
    </source>
</evidence>
<evidence type="ECO:0000313" key="10">
    <source>
        <dbReference type="EMBL" id="QAV20354.1"/>
    </source>
</evidence>
<dbReference type="FunFam" id="3.40.1550.20:FF:000002">
    <property type="entry name" value="Transcriptional regulator MraZ"/>
    <property type="match status" value="1"/>
</dbReference>
<dbReference type="GO" id="GO:0009295">
    <property type="term" value="C:nucleoid"/>
    <property type="evidence" value="ECO:0007669"/>
    <property type="project" value="UniProtKB-SubCell"/>
</dbReference>
<keyword evidence="6 7" id="KW-0804">Transcription</keyword>
<dbReference type="GO" id="GO:2000143">
    <property type="term" value="P:negative regulation of DNA-templated transcription initiation"/>
    <property type="evidence" value="ECO:0007669"/>
    <property type="project" value="TreeGrafter"/>
</dbReference>
<feature type="domain" description="SpoVT-AbrB" evidence="8">
    <location>
        <begin position="5"/>
        <end position="47"/>
    </location>
</feature>
<reference evidence="9 12" key="2">
    <citation type="submission" date="2022-05" db="EMBL/GenBank/DDBJ databases">
        <title>Genome Sequencing of Bee-Associated Microbes.</title>
        <authorList>
            <person name="Dunlap C."/>
        </authorList>
    </citation>
    <scope>NUCLEOTIDE SEQUENCE [LARGE SCALE GENOMIC DNA]</scope>
    <source>
        <strain evidence="9 12">NRRL B-23120</strain>
    </source>
</reference>
<dbReference type="EMBL" id="CP026520">
    <property type="protein sequence ID" value="QAV20354.1"/>
    <property type="molecule type" value="Genomic_DNA"/>
</dbReference>
<organism evidence="10 11">
    <name type="scientific">Paenibacillus chitinolyticus</name>
    <dbReference type="NCBI Taxonomy" id="79263"/>
    <lineage>
        <taxon>Bacteria</taxon>
        <taxon>Bacillati</taxon>
        <taxon>Bacillota</taxon>
        <taxon>Bacilli</taxon>
        <taxon>Bacillales</taxon>
        <taxon>Paenibacillaceae</taxon>
        <taxon>Paenibacillus</taxon>
    </lineage>
</organism>
<reference evidence="10 11" key="1">
    <citation type="submission" date="2018-01" db="EMBL/GenBank/DDBJ databases">
        <title>The whole genome sequencing and assembly of Paenibacillus chitinolyticus KCCM 41400 strain.</title>
        <authorList>
            <person name="Kim J.-Y."/>
            <person name="Park M.-K."/>
            <person name="Lee Y.-J."/>
            <person name="Yi H."/>
            <person name="Bahn Y.-S."/>
            <person name="Kim J.F."/>
            <person name="Lee D.-W."/>
        </authorList>
    </citation>
    <scope>NUCLEOTIDE SEQUENCE [LARGE SCALE GENOMIC DNA]</scope>
    <source>
        <strain evidence="10 11">KCCM 41400</strain>
    </source>
</reference>
<dbReference type="EMBL" id="JAMDMJ010000025">
    <property type="protein sequence ID" value="MCY9597979.1"/>
    <property type="molecule type" value="Genomic_DNA"/>
</dbReference>
<evidence type="ECO:0000313" key="12">
    <source>
        <dbReference type="Proteomes" id="UP001527202"/>
    </source>
</evidence>
<dbReference type="GO" id="GO:0000976">
    <property type="term" value="F:transcription cis-regulatory region binding"/>
    <property type="evidence" value="ECO:0007669"/>
    <property type="project" value="TreeGrafter"/>
</dbReference>
<dbReference type="InterPro" id="IPR037914">
    <property type="entry name" value="SpoVT-AbrB_sf"/>
</dbReference>
<evidence type="ECO:0000256" key="1">
    <source>
        <dbReference type="ARBA" id="ARBA00013860"/>
    </source>
</evidence>
<evidence type="ECO:0000256" key="7">
    <source>
        <dbReference type="HAMAP-Rule" id="MF_01008"/>
    </source>
</evidence>
<dbReference type="InterPro" id="IPR035644">
    <property type="entry name" value="MraZ_C"/>
</dbReference>
<evidence type="ECO:0000313" key="9">
    <source>
        <dbReference type="EMBL" id="MCY9597979.1"/>
    </source>
</evidence>
<dbReference type="PROSITE" id="PS51740">
    <property type="entry name" value="SPOVT_ABRB"/>
    <property type="match status" value="2"/>
</dbReference>
<evidence type="ECO:0000259" key="8">
    <source>
        <dbReference type="PROSITE" id="PS51740"/>
    </source>
</evidence>
<dbReference type="InterPro" id="IPR020603">
    <property type="entry name" value="MraZ_dom"/>
</dbReference>
<feature type="domain" description="SpoVT-AbrB" evidence="8">
    <location>
        <begin position="76"/>
        <end position="119"/>
    </location>
</feature>
<keyword evidence="5 7" id="KW-0238">DNA-binding</keyword>
<dbReference type="CDD" id="cd16320">
    <property type="entry name" value="MraZ_N"/>
    <property type="match status" value="1"/>
</dbReference>
<dbReference type="GO" id="GO:0005737">
    <property type="term" value="C:cytoplasm"/>
    <property type="evidence" value="ECO:0007669"/>
    <property type="project" value="UniProtKB-UniRule"/>
</dbReference>
<evidence type="ECO:0000313" key="11">
    <source>
        <dbReference type="Proteomes" id="UP000288943"/>
    </source>
</evidence>
<keyword evidence="4 7" id="KW-0805">Transcription regulation</keyword>
<evidence type="ECO:0000256" key="6">
    <source>
        <dbReference type="ARBA" id="ARBA00023163"/>
    </source>
</evidence>
<gene>
    <name evidence="7 9" type="primary">mraZ</name>
    <name evidence="9" type="ORF">M5X16_19620</name>
    <name evidence="10" type="ORF">PC41400_22855</name>
</gene>
<dbReference type="SUPFAM" id="SSF89447">
    <property type="entry name" value="AbrB/MazE/MraZ-like"/>
    <property type="match status" value="1"/>
</dbReference>
<name>A0A410X165_9BACL</name>
<dbReference type="Proteomes" id="UP000288943">
    <property type="component" value="Chromosome"/>
</dbReference>
<keyword evidence="2 7" id="KW-0963">Cytoplasm</keyword>
<dbReference type="HAMAP" id="MF_01008">
    <property type="entry name" value="MraZ"/>
    <property type="match status" value="1"/>
</dbReference>
<evidence type="ECO:0000256" key="3">
    <source>
        <dbReference type="ARBA" id="ARBA00022737"/>
    </source>
</evidence>
<comment type="subunit">
    <text evidence="7">Forms oligomers.</text>
</comment>
<dbReference type="InterPro" id="IPR003444">
    <property type="entry name" value="MraZ"/>
</dbReference>
<dbReference type="CDD" id="cd16321">
    <property type="entry name" value="MraZ_C"/>
    <property type="match status" value="1"/>
</dbReference>
<dbReference type="GeneID" id="95377636"/>
<dbReference type="Gene3D" id="3.40.1550.20">
    <property type="entry name" value="Transcriptional regulator MraZ domain"/>
    <property type="match status" value="1"/>
</dbReference>